<dbReference type="RefSeq" id="WP_214563107.1">
    <property type="nucleotide sequence ID" value="NZ_JAHEWX010000010.1"/>
</dbReference>
<accession>A0A9Q2W5P0</accession>
<dbReference type="Pfam" id="PF12728">
    <property type="entry name" value="HTH_17"/>
    <property type="match status" value="1"/>
</dbReference>
<dbReference type="Proteomes" id="UP000709437">
    <property type="component" value="Unassembled WGS sequence"/>
</dbReference>
<gene>
    <name evidence="2" type="ORF">KK103_09650</name>
</gene>
<protein>
    <submittedName>
        <fullName evidence="2">Helix-turn-helix domain-containing protein</fullName>
    </submittedName>
</protein>
<dbReference type="EMBL" id="JAHEWX010000010">
    <property type="protein sequence ID" value="MBT1542026.1"/>
    <property type="molecule type" value="Genomic_DNA"/>
</dbReference>
<comment type="caution">
    <text evidence="2">The sequence shown here is derived from an EMBL/GenBank/DDBJ whole genome shotgun (WGS) entry which is preliminary data.</text>
</comment>
<name>A0A9Q2W5P0_9MICO</name>
<dbReference type="InterPro" id="IPR041657">
    <property type="entry name" value="HTH_17"/>
</dbReference>
<sequence length="64" mass="7146">MTEPGFISEADAATWLGMSKRQLADLRRKGQGPAWMPSGRFARYHPNDLKAFAARRRQVAGSAR</sequence>
<proteinExistence type="predicted"/>
<evidence type="ECO:0000259" key="1">
    <source>
        <dbReference type="Pfam" id="PF12728"/>
    </source>
</evidence>
<feature type="domain" description="Helix-turn-helix" evidence="1">
    <location>
        <begin position="10"/>
        <end position="57"/>
    </location>
</feature>
<evidence type="ECO:0000313" key="3">
    <source>
        <dbReference type="Proteomes" id="UP000709437"/>
    </source>
</evidence>
<dbReference type="AlphaFoldDB" id="A0A9Q2W5P0"/>
<evidence type="ECO:0000313" key="2">
    <source>
        <dbReference type="EMBL" id="MBT1542026.1"/>
    </source>
</evidence>
<organism evidence="2 3">
    <name type="scientific">Curtobacterium flaccumfaciens pv. flaccumfaciens</name>
    <dbReference type="NCBI Taxonomy" id="138532"/>
    <lineage>
        <taxon>Bacteria</taxon>
        <taxon>Bacillati</taxon>
        <taxon>Actinomycetota</taxon>
        <taxon>Actinomycetes</taxon>
        <taxon>Micrococcales</taxon>
        <taxon>Microbacteriaceae</taxon>
        <taxon>Curtobacterium</taxon>
    </lineage>
</organism>
<reference evidence="2" key="1">
    <citation type="submission" date="2021-05" db="EMBL/GenBank/DDBJ databases">
        <title>Whole genome sequence of Curtobacterium flaccumfaciens pv. flaccumfaciens strain CFBP 3417.</title>
        <authorList>
            <person name="Osdaghi E."/>
            <person name="Taghouti G."/>
            <person name="Portier P."/>
            <person name="Fazliarab A."/>
            <person name="Taghavi S.M."/>
            <person name="Briand M."/>
            <person name="Le-Saux M."/>
            <person name="Jacques M.-A."/>
        </authorList>
    </citation>
    <scope>NUCLEOTIDE SEQUENCE</scope>
    <source>
        <strain evidence="2">CFBP 3417</strain>
    </source>
</reference>